<organism evidence="1">
    <name type="scientific">Triatoma infestans</name>
    <name type="common">Assassin bug</name>
    <dbReference type="NCBI Taxonomy" id="30076"/>
    <lineage>
        <taxon>Eukaryota</taxon>
        <taxon>Metazoa</taxon>
        <taxon>Ecdysozoa</taxon>
        <taxon>Arthropoda</taxon>
        <taxon>Hexapoda</taxon>
        <taxon>Insecta</taxon>
        <taxon>Pterygota</taxon>
        <taxon>Neoptera</taxon>
        <taxon>Paraneoptera</taxon>
        <taxon>Hemiptera</taxon>
        <taxon>Heteroptera</taxon>
        <taxon>Panheteroptera</taxon>
        <taxon>Cimicomorpha</taxon>
        <taxon>Reduviidae</taxon>
        <taxon>Triatominae</taxon>
        <taxon>Triatoma</taxon>
    </lineage>
</organism>
<dbReference type="EMBL" id="GEMB01000353">
    <property type="protein sequence ID" value="JAS02768.1"/>
    <property type="molecule type" value="Transcribed_RNA"/>
</dbReference>
<accession>A0A171B2P2</accession>
<sequence length="12" mass="1416">MILFNNFLISGF</sequence>
<name>A0A171B2P2_TRIIF</name>
<reference evidence="1" key="1">
    <citation type="submission" date="2016-04" db="EMBL/GenBank/DDBJ databases">
        <authorList>
            <person name="Calderon-Fernandez G.M.Sr."/>
        </authorList>
    </citation>
    <scope>NUCLEOTIDE SEQUENCE</scope>
    <source>
        <strain evidence="1">Int1</strain>
        <tissue evidence="1">Integument</tissue>
    </source>
</reference>
<protein>
    <submittedName>
        <fullName evidence="1">Alpha-2-macroglobulin receptor-associated protein</fullName>
    </submittedName>
</protein>
<keyword evidence="1" id="KW-0675">Receptor</keyword>
<proteinExistence type="predicted"/>
<reference evidence="1" key="2">
    <citation type="journal article" date="2017" name="J. Med. Entomol.">
        <title>Transcriptome Analysis of the Triatoma infestans (Hemiptera: Reduviidae) Integument.</title>
        <authorList>
            <person name="Calderon-Fernandez G.M."/>
            <person name="Moriconi D.E."/>
            <person name="Dulbecco A.B."/>
            <person name="Juarez M.P."/>
        </authorList>
    </citation>
    <scope>NUCLEOTIDE SEQUENCE</scope>
    <source>
        <strain evidence="1">Int1</strain>
        <tissue evidence="1">Integument</tissue>
    </source>
</reference>
<evidence type="ECO:0000313" key="1">
    <source>
        <dbReference type="EMBL" id="JAS02768.1"/>
    </source>
</evidence>